<dbReference type="Pfam" id="PF00171">
    <property type="entry name" value="Aldedh"/>
    <property type="match status" value="1"/>
</dbReference>
<dbReference type="FunFam" id="3.40.309.10:FF:000006">
    <property type="entry name" value="Gamma-glutamyl phosphate reductase"/>
    <property type="match status" value="1"/>
</dbReference>
<dbReference type="GO" id="GO:0050661">
    <property type="term" value="F:NADP binding"/>
    <property type="evidence" value="ECO:0007669"/>
    <property type="project" value="InterPro"/>
</dbReference>
<dbReference type="PROSITE" id="PS01223">
    <property type="entry name" value="PROA"/>
    <property type="match status" value="1"/>
</dbReference>
<evidence type="ECO:0000313" key="10">
    <source>
        <dbReference type="Proteomes" id="UP000198356"/>
    </source>
</evidence>
<reference evidence="9 10" key="1">
    <citation type="submission" date="2017-06" db="EMBL/GenBank/DDBJ databases">
        <authorList>
            <person name="Kim H.J."/>
            <person name="Triplett B.A."/>
        </authorList>
    </citation>
    <scope>NUCLEOTIDE SEQUENCE [LARGE SCALE GENOMIC DNA]</scope>
    <source>
        <strain evidence="9 10">DSM 18704</strain>
    </source>
</reference>
<evidence type="ECO:0000259" key="8">
    <source>
        <dbReference type="Pfam" id="PF00171"/>
    </source>
</evidence>
<evidence type="ECO:0000256" key="7">
    <source>
        <dbReference type="HAMAP-Rule" id="MF_00412"/>
    </source>
</evidence>
<name>A0A239LC09_9BACT</name>
<dbReference type="AlphaFoldDB" id="A0A239LC09"/>
<dbReference type="InterPro" id="IPR016162">
    <property type="entry name" value="Ald_DH_N"/>
</dbReference>
<dbReference type="SUPFAM" id="SSF53720">
    <property type="entry name" value="ALDH-like"/>
    <property type="match status" value="1"/>
</dbReference>
<dbReference type="CDD" id="cd07079">
    <property type="entry name" value="ALDH_F18-19_ProA-GPR"/>
    <property type="match status" value="1"/>
</dbReference>
<dbReference type="NCBIfam" id="NF001221">
    <property type="entry name" value="PRK00197.1"/>
    <property type="match status" value="1"/>
</dbReference>
<dbReference type="HAMAP" id="MF_00412">
    <property type="entry name" value="ProA"/>
    <property type="match status" value="1"/>
</dbReference>
<dbReference type="NCBIfam" id="TIGR00407">
    <property type="entry name" value="proA"/>
    <property type="match status" value="1"/>
</dbReference>
<comment type="similarity">
    <text evidence="7">Belongs to the gamma-glutamyl phosphate reductase family.</text>
</comment>
<evidence type="ECO:0000256" key="5">
    <source>
        <dbReference type="ARBA" id="ARBA00023002"/>
    </source>
</evidence>
<comment type="subcellular location">
    <subcellularLocation>
        <location evidence="7">Cytoplasm</location>
    </subcellularLocation>
</comment>
<sequence>MSTLELAQAAKAASHTLAVIPADRRNEALERMAQMLEENAEQILAANAADVEVALGLLERGELSSATVNRLRLSPQKLAEMAASVRATAALPEVTGKVLERVELDEGLELEKVSVPLGVLAVIFEARPDAVTQISALALKSGNTVILKPGKEVEQTATVLVGLIRQALIEKTLPEGAVSLVLGRAAVAELLGMTELIDLVIPRGSKQLVQYVQANTRIPVLGHAEGICHIFVDEAVDAELALAVIADAKTDYPSACNAVETVLVHRAVAAEFLPKLAERMAAAKVLLLGSDEAATLAGQVGPVGDWNTEYGDLTLAVQVVADMDEAIVHIHRYGSGHTESIMTTDASHAERFLREVDAAGVYHNVSTRFADGFRYGFGAEVGVSTSKIHARGPVGLDGLTTYKYLLRGSGQLVGSYHGRDARPFTHVKKPV</sequence>
<keyword evidence="3 7" id="KW-0641">Proline biosynthesis</keyword>
<evidence type="ECO:0000256" key="6">
    <source>
        <dbReference type="ARBA" id="ARBA00049024"/>
    </source>
</evidence>
<evidence type="ECO:0000256" key="1">
    <source>
        <dbReference type="ARBA" id="ARBA00004985"/>
    </source>
</evidence>
<dbReference type="PANTHER" id="PTHR11063">
    <property type="entry name" value="GLUTAMATE SEMIALDEHYDE DEHYDROGENASE"/>
    <property type="match status" value="1"/>
</dbReference>
<evidence type="ECO:0000313" key="9">
    <source>
        <dbReference type="EMBL" id="SNT27074.1"/>
    </source>
</evidence>
<dbReference type="GO" id="GO:0004350">
    <property type="term" value="F:glutamate-5-semialdehyde dehydrogenase activity"/>
    <property type="evidence" value="ECO:0007669"/>
    <property type="project" value="UniProtKB-UniRule"/>
</dbReference>
<organism evidence="9 10">
    <name type="scientific">Granulicella rosea</name>
    <dbReference type="NCBI Taxonomy" id="474952"/>
    <lineage>
        <taxon>Bacteria</taxon>
        <taxon>Pseudomonadati</taxon>
        <taxon>Acidobacteriota</taxon>
        <taxon>Terriglobia</taxon>
        <taxon>Terriglobales</taxon>
        <taxon>Acidobacteriaceae</taxon>
        <taxon>Granulicella</taxon>
    </lineage>
</organism>
<comment type="catalytic activity">
    <reaction evidence="6 7">
        <text>L-glutamate 5-semialdehyde + phosphate + NADP(+) = L-glutamyl 5-phosphate + NADPH + H(+)</text>
        <dbReference type="Rhea" id="RHEA:19541"/>
        <dbReference type="ChEBI" id="CHEBI:15378"/>
        <dbReference type="ChEBI" id="CHEBI:43474"/>
        <dbReference type="ChEBI" id="CHEBI:57783"/>
        <dbReference type="ChEBI" id="CHEBI:58066"/>
        <dbReference type="ChEBI" id="CHEBI:58274"/>
        <dbReference type="ChEBI" id="CHEBI:58349"/>
        <dbReference type="EC" id="1.2.1.41"/>
    </reaction>
</comment>
<keyword evidence="10" id="KW-1185">Reference proteome</keyword>
<gene>
    <name evidence="7" type="primary">proA</name>
    <name evidence="9" type="ORF">SAMN05421770_106215</name>
</gene>
<dbReference type="RefSeq" id="WP_089409535.1">
    <property type="nucleotide sequence ID" value="NZ_FZOU01000006.1"/>
</dbReference>
<dbReference type="InterPro" id="IPR015590">
    <property type="entry name" value="Aldehyde_DH_dom"/>
</dbReference>
<dbReference type="InterPro" id="IPR000965">
    <property type="entry name" value="GPR_dom"/>
</dbReference>
<comment type="function">
    <text evidence="7">Catalyzes the NADPH-dependent reduction of L-glutamate 5-phosphate into L-glutamate 5-semialdehyde and phosphate. The product spontaneously undergoes cyclization to form 1-pyrroline-5-carboxylate.</text>
</comment>
<dbReference type="Gene3D" id="3.40.309.10">
    <property type="entry name" value="Aldehyde Dehydrogenase, Chain A, domain 2"/>
    <property type="match status" value="1"/>
</dbReference>
<dbReference type="PANTHER" id="PTHR11063:SF8">
    <property type="entry name" value="DELTA-1-PYRROLINE-5-CARBOXYLATE SYNTHASE"/>
    <property type="match status" value="1"/>
</dbReference>
<dbReference type="Gene3D" id="3.40.605.10">
    <property type="entry name" value="Aldehyde Dehydrogenase, Chain A, domain 1"/>
    <property type="match status" value="1"/>
</dbReference>
<dbReference type="EMBL" id="FZOU01000006">
    <property type="protein sequence ID" value="SNT27074.1"/>
    <property type="molecule type" value="Genomic_DNA"/>
</dbReference>
<dbReference type="InterPro" id="IPR012134">
    <property type="entry name" value="Glu-5-SA_DH"/>
</dbReference>
<keyword evidence="5 7" id="KW-0560">Oxidoreductase</keyword>
<dbReference type="Proteomes" id="UP000198356">
    <property type="component" value="Unassembled WGS sequence"/>
</dbReference>
<dbReference type="OrthoDB" id="9809970at2"/>
<dbReference type="InterPro" id="IPR016161">
    <property type="entry name" value="Ald_DH/histidinol_DH"/>
</dbReference>
<dbReference type="GO" id="GO:0005737">
    <property type="term" value="C:cytoplasm"/>
    <property type="evidence" value="ECO:0007669"/>
    <property type="project" value="UniProtKB-SubCell"/>
</dbReference>
<dbReference type="GO" id="GO:0055129">
    <property type="term" value="P:L-proline biosynthetic process"/>
    <property type="evidence" value="ECO:0007669"/>
    <property type="project" value="UniProtKB-UniRule"/>
</dbReference>
<dbReference type="InterPro" id="IPR020593">
    <property type="entry name" value="G-glutamylP_reductase_CS"/>
</dbReference>
<dbReference type="UniPathway" id="UPA00098">
    <property type="reaction ID" value="UER00360"/>
</dbReference>
<keyword evidence="4 7" id="KW-0521">NADP</keyword>
<keyword evidence="7" id="KW-0963">Cytoplasm</keyword>
<dbReference type="EC" id="1.2.1.41" evidence="7"/>
<evidence type="ECO:0000256" key="2">
    <source>
        <dbReference type="ARBA" id="ARBA00022605"/>
    </source>
</evidence>
<evidence type="ECO:0000256" key="3">
    <source>
        <dbReference type="ARBA" id="ARBA00022650"/>
    </source>
</evidence>
<feature type="domain" description="Aldehyde dehydrogenase" evidence="8">
    <location>
        <begin position="7"/>
        <end position="285"/>
    </location>
</feature>
<dbReference type="PIRSF" id="PIRSF000151">
    <property type="entry name" value="GPR"/>
    <property type="match status" value="1"/>
</dbReference>
<accession>A0A239LC09</accession>
<evidence type="ECO:0000256" key="4">
    <source>
        <dbReference type="ARBA" id="ARBA00022857"/>
    </source>
</evidence>
<dbReference type="InterPro" id="IPR016163">
    <property type="entry name" value="Ald_DH_C"/>
</dbReference>
<proteinExistence type="inferred from homology"/>
<keyword evidence="2 7" id="KW-0028">Amino-acid biosynthesis</keyword>
<comment type="pathway">
    <text evidence="1 7">Amino-acid biosynthesis; L-proline biosynthesis; L-glutamate 5-semialdehyde from L-glutamate: step 2/2.</text>
</comment>
<protein>
    <recommendedName>
        <fullName evidence="7">Gamma-glutamyl phosphate reductase</fullName>
        <shortName evidence="7">GPR</shortName>
        <ecNumber evidence="7">1.2.1.41</ecNumber>
    </recommendedName>
    <alternativeName>
        <fullName evidence="7">Glutamate-5-semialdehyde dehydrogenase</fullName>
    </alternativeName>
    <alternativeName>
        <fullName evidence="7">Glutamyl-gamma-semialdehyde dehydrogenase</fullName>
        <shortName evidence="7">GSA dehydrogenase</shortName>
    </alternativeName>
</protein>